<dbReference type="InterPro" id="IPR036397">
    <property type="entry name" value="RNaseH_sf"/>
</dbReference>
<proteinExistence type="predicted"/>
<evidence type="ECO:0000313" key="3">
    <source>
        <dbReference type="EMBL" id="KAK1650993.1"/>
    </source>
</evidence>
<dbReference type="PROSITE" id="PS50994">
    <property type="entry name" value="INTEGRASE"/>
    <property type="match status" value="1"/>
</dbReference>
<accession>A0AAD8SG64</accession>
<evidence type="ECO:0000256" key="1">
    <source>
        <dbReference type="SAM" id="MobiDB-lite"/>
    </source>
</evidence>
<keyword evidence="4" id="KW-1185">Reference proteome</keyword>
<protein>
    <recommendedName>
        <fullName evidence="2">Integrase catalytic domain-containing protein</fullName>
    </recommendedName>
</protein>
<dbReference type="Proteomes" id="UP001231189">
    <property type="component" value="Unassembled WGS sequence"/>
</dbReference>
<dbReference type="InterPro" id="IPR012337">
    <property type="entry name" value="RNaseH-like_sf"/>
</dbReference>
<dbReference type="InterPro" id="IPR039537">
    <property type="entry name" value="Retrotran_Ty1/copia-like"/>
</dbReference>
<dbReference type="Pfam" id="PF25597">
    <property type="entry name" value="SH3_retrovirus"/>
    <property type="match status" value="1"/>
</dbReference>
<feature type="domain" description="Integrase catalytic" evidence="2">
    <location>
        <begin position="65"/>
        <end position="188"/>
    </location>
</feature>
<feature type="compositionally biased region" description="Low complexity" evidence="1">
    <location>
        <begin position="17"/>
        <end position="27"/>
    </location>
</feature>
<feature type="compositionally biased region" description="Low complexity" evidence="1">
    <location>
        <begin position="313"/>
        <end position="355"/>
    </location>
</feature>
<feature type="region of interest" description="Disordered" evidence="1">
    <location>
        <begin position="1"/>
        <end position="27"/>
    </location>
</feature>
<organism evidence="3 4">
    <name type="scientific">Lolium multiflorum</name>
    <name type="common">Italian ryegrass</name>
    <name type="synonym">Lolium perenne subsp. multiflorum</name>
    <dbReference type="NCBI Taxonomy" id="4521"/>
    <lineage>
        <taxon>Eukaryota</taxon>
        <taxon>Viridiplantae</taxon>
        <taxon>Streptophyta</taxon>
        <taxon>Embryophyta</taxon>
        <taxon>Tracheophyta</taxon>
        <taxon>Spermatophyta</taxon>
        <taxon>Magnoliopsida</taxon>
        <taxon>Liliopsida</taxon>
        <taxon>Poales</taxon>
        <taxon>Poaceae</taxon>
        <taxon>BOP clade</taxon>
        <taxon>Pooideae</taxon>
        <taxon>Poodae</taxon>
        <taxon>Poeae</taxon>
        <taxon>Poeae Chloroplast Group 2 (Poeae type)</taxon>
        <taxon>Loliodinae</taxon>
        <taxon>Loliinae</taxon>
        <taxon>Lolium</taxon>
    </lineage>
</organism>
<name>A0AAD8SG64_LOLMU</name>
<dbReference type="InterPro" id="IPR057670">
    <property type="entry name" value="SH3_retrovirus"/>
</dbReference>
<feature type="compositionally biased region" description="Basic and acidic residues" evidence="1">
    <location>
        <begin position="299"/>
        <end position="309"/>
    </location>
</feature>
<evidence type="ECO:0000259" key="2">
    <source>
        <dbReference type="PROSITE" id="PS50994"/>
    </source>
</evidence>
<evidence type="ECO:0000313" key="4">
    <source>
        <dbReference type="Proteomes" id="UP001231189"/>
    </source>
</evidence>
<gene>
    <name evidence="3" type="ORF">QYE76_068798</name>
</gene>
<dbReference type="Gene3D" id="3.30.420.10">
    <property type="entry name" value="Ribonuclease H-like superfamily/Ribonuclease H"/>
    <property type="match status" value="1"/>
</dbReference>
<dbReference type="GO" id="GO:0003676">
    <property type="term" value="F:nucleic acid binding"/>
    <property type="evidence" value="ECO:0007669"/>
    <property type="project" value="InterPro"/>
</dbReference>
<dbReference type="PANTHER" id="PTHR42648">
    <property type="entry name" value="TRANSPOSASE, PUTATIVE-RELATED"/>
    <property type="match status" value="1"/>
</dbReference>
<dbReference type="InterPro" id="IPR001584">
    <property type="entry name" value="Integrase_cat-core"/>
</dbReference>
<feature type="region of interest" description="Disordered" evidence="1">
    <location>
        <begin position="293"/>
        <end position="359"/>
    </location>
</feature>
<sequence length="370" mass="38865">MSSSDQTSKALGPLLAPPSATTTAAVTTSVPPPAVRLNRSNFMLWRTLSLPNLSGAGLHGYLDGTTAAPAKTIVEGTGDAAVTVANPAYATWWTQDQRVLGLLLSSMDEDIACQMIGRTTAAAVFYTFQAHVERLLSTKIKAVQSDWGGEYHKLHRYFQRTGISHRVSCPHTSQQNGVAERKHRHLVETGLALLAHASVPLRPMHKGYKCLDRSTGRIYISRDVVFDESVFPYATPGVTVDISTLAESIITFPSTEPAMSAHVRNYDLSYLSTDHAVPDAVFPVQVLVPASSPSPAHPIDVHGHGETPEVSHAAPSDAPSAPSSPAPAGSCSAQPASPSAGSAPAASPAPTAASPHRLRSGCATLGGAFV</sequence>
<reference evidence="3" key="1">
    <citation type="submission" date="2023-07" db="EMBL/GenBank/DDBJ databases">
        <title>A chromosome-level genome assembly of Lolium multiflorum.</title>
        <authorList>
            <person name="Chen Y."/>
            <person name="Copetti D."/>
            <person name="Kolliker R."/>
            <person name="Studer B."/>
        </authorList>
    </citation>
    <scope>NUCLEOTIDE SEQUENCE</scope>
    <source>
        <strain evidence="3">02402/16</strain>
        <tissue evidence="3">Leaf</tissue>
    </source>
</reference>
<dbReference type="GO" id="GO:0015074">
    <property type="term" value="P:DNA integration"/>
    <property type="evidence" value="ECO:0007669"/>
    <property type="project" value="InterPro"/>
</dbReference>
<comment type="caution">
    <text evidence="3">The sequence shown here is derived from an EMBL/GenBank/DDBJ whole genome shotgun (WGS) entry which is preliminary data.</text>
</comment>
<dbReference type="SUPFAM" id="SSF53098">
    <property type="entry name" value="Ribonuclease H-like"/>
    <property type="match status" value="1"/>
</dbReference>
<dbReference type="EMBL" id="JAUUTY010000004">
    <property type="protein sequence ID" value="KAK1650993.1"/>
    <property type="molecule type" value="Genomic_DNA"/>
</dbReference>
<dbReference type="AlphaFoldDB" id="A0AAD8SG64"/>
<dbReference type="PANTHER" id="PTHR42648:SF26">
    <property type="entry name" value="INTEGRASE CATALYTIC DOMAIN-CONTAINING PROTEIN"/>
    <property type="match status" value="1"/>
</dbReference>